<name>A0A388TH04_9BACT</name>
<dbReference type="EMBL" id="BGZO01000027">
    <property type="protein sequence ID" value="GBR76426.1"/>
    <property type="molecule type" value="Genomic_DNA"/>
</dbReference>
<reference evidence="1 2" key="1">
    <citation type="journal article" date="2019" name="ISME J.">
        <title>Genome analyses of uncultured TG2/ZB3 bacteria in 'Margulisbacteria' specifically attached to ectosymbiotic spirochetes of protists in the termite gut.</title>
        <authorList>
            <person name="Utami Y.D."/>
            <person name="Kuwahara H."/>
            <person name="Igai K."/>
            <person name="Murakami T."/>
            <person name="Sugaya K."/>
            <person name="Morikawa T."/>
            <person name="Nagura Y."/>
            <person name="Yuki M."/>
            <person name="Deevong P."/>
            <person name="Inoue T."/>
            <person name="Kihara K."/>
            <person name="Lo N."/>
            <person name="Yamada A."/>
            <person name="Ohkuma M."/>
            <person name="Hongoh Y."/>
        </authorList>
    </citation>
    <scope>NUCLEOTIDE SEQUENCE [LARGE SCALE GENOMIC DNA]</scope>
    <source>
        <strain evidence="1">NkOx7-02</strain>
    </source>
</reference>
<evidence type="ECO:0008006" key="3">
    <source>
        <dbReference type="Google" id="ProtNLM"/>
    </source>
</evidence>
<proteinExistence type="predicted"/>
<dbReference type="Proteomes" id="UP000275925">
    <property type="component" value="Unassembled WGS sequence"/>
</dbReference>
<comment type="caution">
    <text evidence="1">The sequence shown here is derived from an EMBL/GenBank/DDBJ whole genome shotgun (WGS) entry which is preliminary data.</text>
</comment>
<gene>
    <name evidence="1" type="ORF">NO2_0970</name>
</gene>
<dbReference type="AlphaFoldDB" id="A0A388TH04"/>
<protein>
    <recommendedName>
        <fullName evidence="3">PEGA domain-containing protein</fullName>
    </recommendedName>
</protein>
<keyword evidence="2" id="KW-1185">Reference proteome</keyword>
<sequence length="256" mass="27848">MKKFLIFLLAVAALGLAEKGRINVITDLPSSEIYIDGVLAGREAVQNYEVDPGDHYVVVNYRGKKIYARTHHVGDGEIRTVPTAHFVDFKTNVANRGAVDVEAARIRETRGNFGLGAQASALTSTASLGGVSAKWWFTERWGLQAFGWLNNSRAYFGGRLLYWLADKVVFNAPFSGYLYGGGGTDSHSDQDNPDNNVRTTVSNGGFGVEFSPLGVNGLFLGLEIGLEKRYSVGPTIEGKDRDNAGMLFSGGLHLYF</sequence>
<evidence type="ECO:0000313" key="1">
    <source>
        <dbReference type="EMBL" id="GBR76426.1"/>
    </source>
</evidence>
<accession>A0A388TH04</accession>
<evidence type="ECO:0000313" key="2">
    <source>
        <dbReference type="Proteomes" id="UP000275925"/>
    </source>
</evidence>
<organism evidence="1 2">
    <name type="scientific">Candidatus Termititenax persephonae</name>
    <dbReference type="NCBI Taxonomy" id="2218525"/>
    <lineage>
        <taxon>Bacteria</taxon>
        <taxon>Bacillati</taxon>
        <taxon>Candidatus Margulisiibacteriota</taxon>
        <taxon>Candidatus Termititenacia</taxon>
        <taxon>Candidatus Termititenacales</taxon>
        <taxon>Candidatus Termititenacaceae</taxon>
        <taxon>Candidatus Termititenax</taxon>
    </lineage>
</organism>